<feature type="domain" description="GIY-YIG" evidence="7">
    <location>
        <begin position="12"/>
        <end position="91"/>
    </location>
</feature>
<evidence type="ECO:0000313" key="9">
    <source>
        <dbReference type="Proteomes" id="UP000184241"/>
    </source>
</evidence>
<dbReference type="PROSITE" id="PS50164">
    <property type="entry name" value="GIY_YIG"/>
    <property type="match status" value="1"/>
</dbReference>
<dbReference type="GO" id="GO:0006289">
    <property type="term" value="P:nucleotide-excision repair"/>
    <property type="evidence" value="ECO:0007669"/>
    <property type="project" value="InterPro"/>
</dbReference>
<dbReference type="SMART" id="SM00465">
    <property type="entry name" value="GIYc"/>
    <property type="match status" value="1"/>
</dbReference>
<keyword evidence="4" id="KW-0267">Excision nuclease</keyword>
<dbReference type="Gene3D" id="3.40.1440.10">
    <property type="entry name" value="GIY-YIG endonuclease"/>
    <property type="match status" value="1"/>
</dbReference>
<dbReference type="RefSeq" id="WP_073016268.1">
    <property type="nucleotide sequence ID" value="NZ_FQXU01000003.1"/>
</dbReference>
<name>A0A1M5U9H7_9CLOT</name>
<dbReference type="GO" id="GO:0004518">
    <property type="term" value="F:nuclease activity"/>
    <property type="evidence" value="ECO:0007669"/>
    <property type="project" value="UniProtKB-KW"/>
</dbReference>
<dbReference type="InterPro" id="IPR047296">
    <property type="entry name" value="GIY-YIG_UvrC_Cho"/>
</dbReference>
<dbReference type="PROSITE" id="PS50151">
    <property type="entry name" value="UVR"/>
    <property type="match status" value="1"/>
</dbReference>
<dbReference type="GO" id="GO:0009380">
    <property type="term" value="C:excinuclease repair complex"/>
    <property type="evidence" value="ECO:0007669"/>
    <property type="project" value="TreeGrafter"/>
</dbReference>
<evidence type="ECO:0000259" key="6">
    <source>
        <dbReference type="PROSITE" id="PS50151"/>
    </source>
</evidence>
<dbReference type="EMBL" id="FQXU01000003">
    <property type="protein sequence ID" value="SHH59353.1"/>
    <property type="molecule type" value="Genomic_DNA"/>
</dbReference>
<keyword evidence="3" id="KW-0228">DNA excision</keyword>
<evidence type="ECO:0000256" key="4">
    <source>
        <dbReference type="ARBA" id="ARBA00022881"/>
    </source>
</evidence>
<evidence type="ECO:0000256" key="5">
    <source>
        <dbReference type="ARBA" id="ARBA00023204"/>
    </source>
</evidence>
<dbReference type="SUPFAM" id="SSF82771">
    <property type="entry name" value="GIY-YIG endonuclease"/>
    <property type="match status" value="1"/>
</dbReference>
<dbReference type="InterPro" id="IPR036876">
    <property type="entry name" value="UVR_dom_sf"/>
</dbReference>
<keyword evidence="2" id="KW-0227">DNA damage</keyword>
<evidence type="ECO:0000256" key="1">
    <source>
        <dbReference type="ARBA" id="ARBA00022490"/>
    </source>
</evidence>
<dbReference type="Proteomes" id="UP000184241">
    <property type="component" value="Unassembled WGS sequence"/>
</dbReference>
<keyword evidence="5" id="KW-0234">DNA repair</keyword>
<dbReference type="AlphaFoldDB" id="A0A1M5U9H7"/>
<dbReference type="InterPro" id="IPR035901">
    <property type="entry name" value="GIY-YIG_endonuc_sf"/>
</dbReference>
<evidence type="ECO:0000256" key="3">
    <source>
        <dbReference type="ARBA" id="ARBA00022769"/>
    </source>
</evidence>
<proteinExistence type="predicted"/>
<dbReference type="Pfam" id="PF02151">
    <property type="entry name" value="UVR"/>
    <property type="match status" value="1"/>
</dbReference>
<protein>
    <submittedName>
        <fullName evidence="8">Excinuclease ABC subunit C</fullName>
    </submittedName>
</protein>
<dbReference type="CDD" id="cd10434">
    <property type="entry name" value="GIY-YIG_UvrC_Cho"/>
    <property type="match status" value="1"/>
</dbReference>
<dbReference type="InterPro" id="IPR050066">
    <property type="entry name" value="UvrABC_protein_C"/>
</dbReference>
<keyword evidence="1" id="KW-0963">Cytoplasm</keyword>
<feature type="domain" description="UVR" evidence="6">
    <location>
        <begin position="199"/>
        <end position="234"/>
    </location>
</feature>
<dbReference type="PANTHER" id="PTHR30562:SF1">
    <property type="entry name" value="UVRABC SYSTEM PROTEIN C"/>
    <property type="match status" value="1"/>
</dbReference>
<dbReference type="Gene3D" id="4.10.860.10">
    <property type="entry name" value="UVR domain"/>
    <property type="match status" value="1"/>
</dbReference>
<dbReference type="Pfam" id="PF01541">
    <property type="entry name" value="GIY-YIG"/>
    <property type="match status" value="1"/>
</dbReference>
<dbReference type="PANTHER" id="PTHR30562">
    <property type="entry name" value="UVRC/OXIDOREDUCTASE"/>
    <property type="match status" value="1"/>
</dbReference>
<sequence length="351" mass="40520">MDIKEKVKGLPSSPGVYLMKDSLNNIIYVGKSKNLKNRVGSYFINSKAHSPKTLKLVKNLKDFDFVVTDTEFEAFMLECKLIKDIKPAYNRLMKSPKSYKYVHINLNKEYPDFKIVDEITSGDGMLYFGPYVSKSSPGKAVEGIKEFYKILCSNDFKRKGSCLNHSLGLCVGLCLDDSKKDYYMDVINKVINLLEGEDSSILNEIEEAMRQSSENFDFERAAKYRDYLTFINYLVVGIKAVDFTEENKNIILVEYLDNENIKIFFIKGNKVIFKEKDSLIKLTTLAQNIIKHYKKFNLNDGTFVGKNEVDEAQIIYNYINSKSDNLKFIVIPDEFISDAKYINREIKKLFE</sequence>
<evidence type="ECO:0000256" key="2">
    <source>
        <dbReference type="ARBA" id="ARBA00022763"/>
    </source>
</evidence>
<dbReference type="FunFam" id="3.40.1440.10:FF:000001">
    <property type="entry name" value="UvrABC system protein C"/>
    <property type="match status" value="1"/>
</dbReference>
<evidence type="ECO:0000259" key="7">
    <source>
        <dbReference type="PROSITE" id="PS50164"/>
    </source>
</evidence>
<dbReference type="SUPFAM" id="SSF46600">
    <property type="entry name" value="C-terminal UvrC-binding domain of UvrB"/>
    <property type="match status" value="1"/>
</dbReference>
<gene>
    <name evidence="8" type="ORF">SAMN02745941_00443</name>
</gene>
<reference evidence="8 9" key="1">
    <citation type="submission" date="2016-11" db="EMBL/GenBank/DDBJ databases">
        <authorList>
            <person name="Jaros S."/>
            <person name="Januszkiewicz K."/>
            <person name="Wedrychowicz H."/>
        </authorList>
    </citation>
    <scope>NUCLEOTIDE SEQUENCE [LARGE SCALE GENOMIC DNA]</scope>
    <source>
        <strain evidence="8 9">DSM 6191</strain>
    </source>
</reference>
<accession>A0A1M5U9H7</accession>
<evidence type="ECO:0000313" key="8">
    <source>
        <dbReference type="EMBL" id="SHH59353.1"/>
    </source>
</evidence>
<dbReference type="InterPro" id="IPR000305">
    <property type="entry name" value="GIY-YIG_endonuc"/>
</dbReference>
<organism evidence="8 9">
    <name type="scientific">Clostridium intestinale DSM 6191</name>
    <dbReference type="NCBI Taxonomy" id="1121320"/>
    <lineage>
        <taxon>Bacteria</taxon>
        <taxon>Bacillati</taxon>
        <taxon>Bacillota</taxon>
        <taxon>Clostridia</taxon>
        <taxon>Eubacteriales</taxon>
        <taxon>Clostridiaceae</taxon>
        <taxon>Clostridium</taxon>
    </lineage>
</organism>
<dbReference type="InterPro" id="IPR001943">
    <property type="entry name" value="UVR_dom"/>
</dbReference>